<dbReference type="OrthoDB" id="9785695at2"/>
<dbReference type="PANTHER" id="PTHR20854">
    <property type="entry name" value="INOSITOL MONOPHOSPHATASE"/>
    <property type="match status" value="1"/>
</dbReference>
<evidence type="ECO:0000256" key="1">
    <source>
        <dbReference type="ARBA" id="ARBA00001033"/>
    </source>
</evidence>
<evidence type="ECO:0000256" key="3">
    <source>
        <dbReference type="ARBA" id="ARBA00009759"/>
    </source>
</evidence>
<organism evidence="9 10">
    <name type="scientific">Syntrophotalea acetylenica</name>
    <name type="common">Pelobacter acetylenicus</name>
    <dbReference type="NCBI Taxonomy" id="29542"/>
    <lineage>
        <taxon>Bacteria</taxon>
        <taxon>Pseudomonadati</taxon>
        <taxon>Thermodesulfobacteriota</taxon>
        <taxon>Desulfuromonadia</taxon>
        <taxon>Desulfuromonadales</taxon>
        <taxon>Syntrophotaleaceae</taxon>
        <taxon>Syntrophotalea</taxon>
    </lineage>
</organism>
<comment type="catalytic activity">
    <reaction evidence="1 8">
        <text>a myo-inositol phosphate + H2O = myo-inositol + phosphate</text>
        <dbReference type="Rhea" id="RHEA:24056"/>
        <dbReference type="ChEBI" id="CHEBI:15377"/>
        <dbReference type="ChEBI" id="CHEBI:17268"/>
        <dbReference type="ChEBI" id="CHEBI:43474"/>
        <dbReference type="ChEBI" id="CHEBI:84139"/>
        <dbReference type="EC" id="3.1.3.25"/>
    </reaction>
</comment>
<dbReference type="RefSeq" id="WP_072287016.1">
    <property type="nucleotide sequence ID" value="NZ_CP015455.1"/>
</dbReference>
<dbReference type="EMBL" id="CP015518">
    <property type="protein sequence ID" value="APG25167.1"/>
    <property type="molecule type" value="Genomic_DNA"/>
</dbReference>
<keyword evidence="4 7" id="KW-0479">Metal-binding</keyword>
<proteinExistence type="inferred from homology"/>
<dbReference type="InterPro" id="IPR000760">
    <property type="entry name" value="Inositol_monophosphatase-like"/>
</dbReference>
<dbReference type="CDD" id="cd01639">
    <property type="entry name" value="IMPase"/>
    <property type="match status" value="1"/>
</dbReference>
<gene>
    <name evidence="9" type="ORF">A7E75_09145</name>
</gene>
<keyword evidence="6 7" id="KW-0460">Magnesium</keyword>
<dbReference type="InterPro" id="IPR022337">
    <property type="entry name" value="Inositol_monophosphatase_SuhB"/>
</dbReference>
<dbReference type="PANTHER" id="PTHR20854:SF17">
    <property type="entry name" value="PHOSPHATASE IMPL1, CHLOROPLASTIC"/>
    <property type="match status" value="1"/>
</dbReference>
<dbReference type="Pfam" id="PF00459">
    <property type="entry name" value="Inositol_P"/>
    <property type="match status" value="1"/>
</dbReference>
<dbReference type="PRINTS" id="PR00377">
    <property type="entry name" value="IMPHPHTASES"/>
</dbReference>
<dbReference type="GO" id="GO:0007165">
    <property type="term" value="P:signal transduction"/>
    <property type="evidence" value="ECO:0007669"/>
    <property type="project" value="TreeGrafter"/>
</dbReference>
<dbReference type="Gene3D" id="3.40.190.80">
    <property type="match status" value="1"/>
</dbReference>
<dbReference type="PRINTS" id="PR01959">
    <property type="entry name" value="SBIMPHPHTASE"/>
</dbReference>
<feature type="binding site" evidence="7">
    <location>
        <position position="81"/>
    </location>
    <ligand>
        <name>Mg(2+)</name>
        <dbReference type="ChEBI" id="CHEBI:18420"/>
        <label>1</label>
        <note>catalytic</note>
    </ligand>
</feature>
<dbReference type="PROSITE" id="PS00629">
    <property type="entry name" value="IMP_1"/>
    <property type="match status" value="1"/>
</dbReference>
<evidence type="ECO:0000256" key="8">
    <source>
        <dbReference type="RuleBase" id="RU364068"/>
    </source>
</evidence>
<keyword evidence="10" id="KW-1185">Reference proteome</keyword>
<protein>
    <recommendedName>
        <fullName evidence="8">Inositol-1-monophosphatase</fullName>
        <ecNumber evidence="8">3.1.3.25</ecNumber>
    </recommendedName>
</protein>
<dbReference type="InterPro" id="IPR033942">
    <property type="entry name" value="IMPase"/>
</dbReference>
<dbReference type="AlphaFoldDB" id="A0A1L3GGU6"/>
<comment type="similarity">
    <text evidence="3 8">Belongs to the inositol monophosphatase superfamily.</text>
</comment>
<dbReference type="SUPFAM" id="SSF56655">
    <property type="entry name" value="Carbohydrate phosphatase"/>
    <property type="match status" value="1"/>
</dbReference>
<dbReference type="GO" id="GO:0046872">
    <property type="term" value="F:metal ion binding"/>
    <property type="evidence" value="ECO:0007669"/>
    <property type="project" value="UniProtKB-KW"/>
</dbReference>
<evidence type="ECO:0000256" key="6">
    <source>
        <dbReference type="ARBA" id="ARBA00022842"/>
    </source>
</evidence>
<dbReference type="FunFam" id="3.40.190.80:FF:000002">
    <property type="entry name" value="Inositol-1-monophosphatase"/>
    <property type="match status" value="1"/>
</dbReference>
<sequence>MQEILNTAETAARRAGAYILEAMRGSRRVDYKGRVDMVTDVDRGSEALILACIRRDWPQHAILAEESGASQAGSDWRWVIDPIDGTTNFVHGYPFFCVSIAVQQRLRTEVAVVYDPVHDEMFTAVRGGGAFLNGAPLQVSRADDLSRTLLATGFPYELGDRWHRSMDYFKLFYYRTHGVRRDGAAALDLCYVAAGRFDGFWEFDLKPWNVAAGLLLVTEAGGRVTDFAGRPAAIDGRQLVASNGAIHDAMLDVLRALPSDPP</sequence>
<evidence type="ECO:0000313" key="10">
    <source>
        <dbReference type="Proteomes" id="UP000182264"/>
    </source>
</evidence>
<evidence type="ECO:0000313" key="9">
    <source>
        <dbReference type="EMBL" id="APG25167.1"/>
    </source>
</evidence>
<feature type="binding site" evidence="7">
    <location>
        <position position="65"/>
    </location>
    <ligand>
        <name>Mg(2+)</name>
        <dbReference type="ChEBI" id="CHEBI:18420"/>
        <label>1</label>
        <note>catalytic</note>
    </ligand>
</feature>
<reference evidence="9 10" key="1">
    <citation type="journal article" date="2017" name="Genome Announc.">
        <title>Complete Genome Sequences of Two Acetylene-Fermenting Pelobacter acetylenicus Strains.</title>
        <authorList>
            <person name="Sutton J.M."/>
            <person name="Baesman S.M."/>
            <person name="Fierst J.L."/>
            <person name="Poret-Peterson A.T."/>
            <person name="Oremland R.S."/>
            <person name="Dunlap D.S."/>
            <person name="Akob D.M."/>
        </authorList>
    </citation>
    <scope>NUCLEOTIDE SEQUENCE [LARGE SCALE GENOMIC DNA]</scope>
    <source>
        <strain evidence="9 10">DSM 3247</strain>
    </source>
</reference>
<dbReference type="GO" id="GO:0008934">
    <property type="term" value="F:inositol monophosphate 1-phosphatase activity"/>
    <property type="evidence" value="ECO:0007669"/>
    <property type="project" value="InterPro"/>
</dbReference>
<feature type="binding site" evidence="7">
    <location>
        <position position="83"/>
    </location>
    <ligand>
        <name>Mg(2+)</name>
        <dbReference type="ChEBI" id="CHEBI:18420"/>
        <label>1</label>
        <note>catalytic</note>
    </ligand>
</feature>
<evidence type="ECO:0000256" key="5">
    <source>
        <dbReference type="ARBA" id="ARBA00022801"/>
    </source>
</evidence>
<keyword evidence="5 8" id="KW-0378">Hydrolase</keyword>
<dbReference type="EC" id="3.1.3.25" evidence="8"/>
<dbReference type="Gene3D" id="3.30.540.10">
    <property type="entry name" value="Fructose-1,6-Bisphosphatase, subunit A, domain 1"/>
    <property type="match status" value="1"/>
</dbReference>
<name>A0A1L3GGU6_SYNAC</name>
<evidence type="ECO:0000256" key="7">
    <source>
        <dbReference type="PIRSR" id="PIRSR600760-2"/>
    </source>
</evidence>
<comment type="cofactor">
    <cofactor evidence="2 7 8">
        <name>Mg(2+)</name>
        <dbReference type="ChEBI" id="CHEBI:18420"/>
    </cofactor>
</comment>
<dbReference type="GO" id="GO:0006020">
    <property type="term" value="P:inositol metabolic process"/>
    <property type="evidence" value="ECO:0007669"/>
    <property type="project" value="TreeGrafter"/>
</dbReference>
<evidence type="ECO:0000256" key="4">
    <source>
        <dbReference type="ARBA" id="ARBA00022723"/>
    </source>
</evidence>
<dbReference type="Proteomes" id="UP000182264">
    <property type="component" value="Chromosome"/>
</dbReference>
<dbReference type="FunFam" id="3.30.540.10:FF:000003">
    <property type="entry name" value="Inositol-1-monophosphatase"/>
    <property type="match status" value="1"/>
</dbReference>
<dbReference type="InterPro" id="IPR020583">
    <property type="entry name" value="Inositol_monoP_metal-BS"/>
</dbReference>
<evidence type="ECO:0000256" key="2">
    <source>
        <dbReference type="ARBA" id="ARBA00001946"/>
    </source>
</evidence>
<dbReference type="KEGG" id="pace:A6070_03120"/>
<accession>A0A1L3GGU6</accession>
<dbReference type="STRING" id="29542.A6070_03120"/>
<feature type="binding site" evidence="7">
    <location>
        <position position="84"/>
    </location>
    <ligand>
        <name>Mg(2+)</name>
        <dbReference type="ChEBI" id="CHEBI:18420"/>
        <label>1</label>
        <note>catalytic</note>
    </ligand>
</feature>